<sequence>MEEDSQLEKPAVSAFFRHRSPTFSKEEVKALLKIVEKHKAIVFNRSTSASASYAKETAWIKIAKIFNRQGFTHSRSANCLKIKWDNLKKEARKLSKNLMDDKYNDVDDVTNQMIVMMCDAASNTNVVEEPIESDEDLNETEQEKEITNEKLWNGDEGKDSDDSLDGGENERLVNRSLNFSPKECNLLLQCVKREKNIILSKDNSANANKVKSRAWIRITNSYNKLSPQKRSTKVLRTKFTNMKRLAKNVSLKDYFKDFNKKHEKFEEGSKQRESIKSEPIFDQYRSSLDADDVDNLNETDLELNNHVSSSLDPLRSVLNSDFGTGAINNVESKEIVKLKTELIHFKMETAKLQRKRIEDLIQADAVNREAKATETSLRLRAARLEAVAAEMKLPPTHPALSYTAEEARAQHYIHQYHAS</sequence>
<dbReference type="SMART" id="SM00717">
    <property type="entry name" value="SANT"/>
    <property type="match status" value="2"/>
</dbReference>
<gene>
    <name evidence="8" type="ORF">APLA_LOCUS7274</name>
</gene>
<dbReference type="EMBL" id="CADEBC010000496">
    <property type="protein sequence ID" value="CAB3238051.1"/>
    <property type="molecule type" value="Genomic_DNA"/>
</dbReference>
<comment type="subunit">
    <text evidence="1">Self-associates forming complexes of several hundred monomers.</text>
</comment>
<evidence type="ECO:0000313" key="9">
    <source>
        <dbReference type="Proteomes" id="UP000494106"/>
    </source>
</evidence>
<evidence type="ECO:0000256" key="5">
    <source>
        <dbReference type="ARBA" id="ARBA00025466"/>
    </source>
</evidence>
<reference evidence="8 9" key="1">
    <citation type="submission" date="2020-04" db="EMBL/GenBank/DDBJ databases">
        <authorList>
            <person name="Wallbank WR R."/>
            <person name="Pardo Diaz C."/>
            <person name="Kozak K."/>
            <person name="Martin S."/>
            <person name="Jiggins C."/>
            <person name="Moest M."/>
            <person name="Warren A I."/>
            <person name="Byers J.R.P. K."/>
            <person name="Montejo-Kovacevich G."/>
            <person name="Yen C E."/>
        </authorList>
    </citation>
    <scope>NUCLEOTIDE SEQUENCE [LARGE SCALE GENOMIC DNA]</scope>
</reference>
<organism evidence="8 9">
    <name type="scientific">Arctia plantaginis</name>
    <name type="common">Wood tiger moth</name>
    <name type="synonym">Phalaena plantaginis</name>
    <dbReference type="NCBI Taxonomy" id="874455"/>
    <lineage>
        <taxon>Eukaryota</taxon>
        <taxon>Metazoa</taxon>
        <taxon>Ecdysozoa</taxon>
        <taxon>Arthropoda</taxon>
        <taxon>Hexapoda</taxon>
        <taxon>Insecta</taxon>
        <taxon>Pterygota</taxon>
        <taxon>Neoptera</taxon>
        <taxon>Endopterygota</taxon>
        <taxon>Lepidoptera</taxon>
        <taxon>Glossata</taxon>
        <taxon>Ditrysia</taxon>
        <taxon>Noctuoidea</taxon>
        <taxon>Erebidae</taxon>
        <taxon>Arctiinae</taxon>
        <taxon>Arctia</taxon>
    </lineage>
</organism>
<dbReference type="Pfam" id="PF13873">
    <property type="entry name" value="Myb_DNA-bind_5"/>
    <property type="match status" value="2"/>
</dbReference>
<evidence type="ECO:0000256" key="4">
    <source>
        <dbReference type="ARBA" id="ARBA00023163"/>
    </source>
</evidence>
<feature type="domain" description="Myb-like" evidence="7">
    <location>
        <begin position="175"/>
        <end position="245"/>
    </location>
</feature>
<evidence type="ECO:0000256" key="1">
    <source>
        <dbReference type="ARBA" id="ARBA00011764"/>
    </source>
</evidence>
<feature type="compositionally biased region" description="Acidic residues" evidence="6">
    <location>
        <begin position="129"/>
        <end position="140"/>
    </location>
</feature>
<name>A0A8S0ZZ74_ARCPL</name>
<proteinExistence type="predicted"/>
<keyword evidence="4" id="KW-0804">Transcription</keyword>
<dbReference type="InterPro" id="IPR028002">
    <property type="entry name" value="Myb_DNA-bind_5"/>
</dbReference>
<evidence type="ECO:0000256" key="6">
    <source>
        <dbReference type="SAM" id="MobiDB-lite"/>
    </source>
</evidence>
<dbReference type="Gene3D" id="1.10.10.60">
    <property type="entry name" value="Homeodomain-like"/>
    <property type="match status" value="1"/>
</dbReference>
<dbReference type="InterPro" id="IPR001005">
    <property type="entry name" value="SANT/Myb"/>
</dbReference>
<dbReference type="Proteomes" id="UP000494106">
    <property type="component" value="Unassembled WGS sequence"/>
</dbReference>
<feature type="region of interest" description="Disordered" evidence="6">
    <location>
        <begin position="128"/>
        <end position="169"/>
    </location>
</feature>
<dbReference type="OrthoDB" id="7478883at2759"/>
<keyword evidence="9" id="KW-1185">Reference proteome</keyword>
<dbReference type="PANTHER" id="PTHR21411:SF0">
    <property type="entry name" value="REGULATORY PROTEIN ZESTE"/>
    <property type="match status" value="1"/>
</dbReference>
<comment type="function">
    <text evidence="5">Involved in transvection phenomena (= synapsis-dependent gene expression), where the synaptic pairing of chromosomes carrying genes with which zeste interacts influences the expression of these genes. Zeste binds to DNA and stimulates transcription from a nearby promoter.</text>
</comment>
<feature type="domain" description="Myb-like" evidence="7">
    <location>
        <begin position="19"/>
        <end position="90"/>
    </location>
</feature>
<accession>A0A8S0ZZ74</accession>
<evidence type="ECO:0000256" key="3">
    <source>
        <dbReference type="ARBA" id="ARBA00023015"/>
    </source>
</evidence>
<feature type="compositionally biased region" description="Basic and acidic residues" evidence="6">
    <location>
        <begin position="141"/>
        <end position="161"/>
    </location>
</feature>
<dbReference type="PANTHER" id="PTHR21411">
    <property type="entry name" value="APONTIC"/>
    <property type="match status" value="1"/>
</dbReference>
<dbReference type="AlphaFoldDB" id="A0A8S0ZZ74"/>
<evidence type="ECO:0000259" key="7">
    <source>
        <dbReference type="SMART" id="SM00717"/>
    </source>
</evidence>
<keyword evidence="3" id="KW-0805">Transcription regulation</keyword>
<evidence type="ECO:0000313" key="8">
    <source>
        <dbReference type="EMBL" id="CAB3238051.1"/>
    </source>
</evidence>
<comment type="caution">
    <text evidence="8">The sequence shown here is derived from an EMBL/GenBank/DDBJ whole genome shotgun (WGS) entry which is preliminary data.</text>
</comment>
<evidence type="ECO:0000256" key="2">
    <source>
        <dbReference type="ARBA" id="ARBA00016807"/>
    </source>
</evidence>
<protein>
    <recommendedName>
        <fullName evidence="2">Regulatory protein zeste</fullName>
    </recommendedName>
</protein>